<dbReference type="InterPro" id="IPR050869">
    <property type="entry name" value="H3K4_H4K5_MeTrfase"/>
</dbReference>
<evidence type="ECO:0000259" key="1">
    <source>
        <dbReference type="PROSITE" id="PS50280"/>
    </source>
</evidence>
<dbReference type="EMBL" id="CAMXCT020000890">
    <property type="protein sequence ID" value="CAL1137788.1"/>
    <property type="molecule type" value="Genomic_DNA"/>
</dbReference>
<evidence type="ECO:0000313" key="3">
    <source>
        <dbReference type="EMBL" id="CAL1137788.1"/>
    </source>
</evidence>
<keyword evidence="4" id="KW-1185">Reference proteome</keyword>
<dbReference type="Gene3D" id="3.30.530.20">
    <property type="match status" value="1"/>
</dbReference>
<comment type="caution">
    <text evidence="2">The sequence shown here is derived from an EMBL/GenBank/DDBJ whole genome shotgun (WGS) entry which is preliminary data.</text>
</comment>
<reference evidence="3" key="2">
    <citation type="submission" date="2024-04" db="EMBL/GenBank/DDBJ databases">
        <authorList>
            <person name="Chen Y."/>
            <person name="Shah S."/>
            <person name="Dougan E. K."/>
            <person name="Thang M."/>
            <person name="Chan C."/>
        </authorList>
    </citation>
    <scope>NUCLEOTIDE SEQUENCE [LARGE SCALE GENOMIC DNA]</scope>
</reference>
<name>A0A9P1C5B9_9DINO</name>
<dbReference type="InterPro" id="IPR001214">
    <property type="entry name" value="SET_dom"/>
</dbReference>
<protein>
    <recommendedName>
        <fullName evidence="1">SET domain-containing protein</fullName>
    </recommendedName>
</protein>
<organism evidence="2">
    <name type="scientific">Cladocopium goreaui</name>
    <dbReference type="NCBI Taxonomy" id="2562237"/>
    <lineage>
        <taxon>Eukaryota</taxon>
        <taxon>Sar</taxon>
        <taxon>Alveolata</taxon>
        <taxon>Dinophyceae</taxon>
        <taxon>Suessiales</taxon>
        <taxon>Symbiodiniaceae</taxon>
        <taxon>Cladocopium</taxon>
    </lineage>
</organism>
<sequence length="714" mass="79234">MDSELRLVEKLKELSQLEPGLGYRAYHAKLKEHPDFASIGLKKVQTALQHLRGSPLANEQVASNLPRALPIDPLEESAKDATDAVLLAEIPGRGKGYLAKRKIKRGEALLHDVAVCAALVGEGDIAELEAQCRRGRLDEVMCLTHGAGTEDLPGKIQNNVFQTTRDVEYCALFARVARLNHSCCPNAFVDCSRKNAVVRALVNIEESEEVLISYVPVSDCLELRKEKLEGKGFCCDCKRCQAEAASDPSTLVPCAEPCNSSFQLDTGEVSCPSCGSILDMEKSRENFLHVQQVNDFMRTPEASQTDTRKLISQLLTVKDAAMKSPGAVPPRNLHFLTLLNNLSNLHFFCAQNLKGQNREDALLAFFDCKALMMTHYQNLHGGSPQRDISYLVALQRLLTIDLGNPPEQLRKAWQAQLQRASLLQYGEMQLPNLEGKKHGKSDVRFCICYDDDSPVIIACLWARLKGLDFEDVVASLCEERAEWDKGGESRLVERSTREDGSSEEVYHTLIRCPRPFWDREILKRQWRLPLDCQHGQGCALISRSLQDNIGDKDPEKVRAFVHKAGALIRPAQDCASPEASVCSAGTNHEEDLLSLPIANHFCSTGTELTSCSQIDMGGLIPAWATNYLSSFVVGKALSWTEDLRRHCASRKLPSEDADNVPTLAEISKDLMPGWTENWDDTELVVPEDGDGLRKDTSLTSMAWSHFWSSGELSS</sequence>
<dbReference type="AlphaFoldDB" id="A0A9P1C5B9"/>
<dbReference type="EMBL" id="CAMXCT030000890">
    <property type="protein sequence ID" value="CAL4771725.1"/>
    <property type="molecule type" value="Genomic_DNA"/>
</dbReference>
<proteinExistence type="predicted"/>
<dbReference type="OrthoDB" id="441624at2759"/>
<dbReference type="Pfam" id="PF00856">
    <property type="entry name" value="SET"/>
    <property type="match status" value="1"/>
</dbReference>
<dbReference type="InterPro" id="IPR046341">
    <property type="entry name" value="SET_dom_sf"/>
</dbReference>
<dbReference type="SUPFAM" id="SSF55961">
    <property type="entry name" value="Bet v1-like"/>
    <property type="match status" value="1"/>
</dbReference>
<evidence type="ECO:0000313" key="2">
    <source>
        <dbReference type="EMBL" id="CAI3984413.1"/>
    </source>
</evidence>
<dbReference type="PANTHER" id="PTHR12197">
    <property type="entry name" value="HISTONE-LYSINE N-METHYLTRANSFERASE SMYD"/>
    <property type="match status" value="1"/>
</dbReference>
<dbReference type="Gene3D" id="2.170.270.10">
    <property type="entry name" value="SET domain"/>
    <property type="match status" value="1"/>
</dbReference>
<dbReference type="CDD" id="cd20071">
    <property type="entry name" value="SET_SMYD"/>
    <property type="match status" value="1"/>
</dbReference>
<accession>A0A9P1C5B9</accession>
<dbReference type="EMBL" id="CAMXCT010000890">
    <property type="protein sequence ID" value="CAI3984413.1"/>
    <property type="molecule type" value="Genomic_DNA"/>
</dbReference>
<dbReference type="SUPFAM" id="SSF82199">
    <property type="entry name" value="SET domain"/>
    <property type="match status" value="1"/>
</dbReference>
<gene>
    <name evidence="2" type="ORF">C1SCF055_LOCUS11955</name>
</gene>
<feature type="domain" description="SET" evidence="1">
    <location>
        <begin position="83"/>
        <end position="215"/>
    </location>
</feature>
<reference evidence="2" key="1">
    <citation type="submission" date="2022-10" db="EMBL/GenBank/DDBJ databases">
        <authorList>
            <person name="Chen Y."/>
            <person name="Dougan E. K."/>
            <person name="Chan C."/>
            <person name="Rhodes N."/>
            <person name="Thang M."/>
        </authorList>
    </citation>
    <scope>NUCLEOTIDE SEQUENCE</scope>
</reference>
<evidence type="ECO:0000313" key="4">
    <source>
        <dbReference type="Proteomes" id="UP001152797"/>
    </source>
</evidence>
<dbReference type="InterPro" id="IPR023393">
    <property type="entry name" value="START-like_dom_sf"/>
</dbReference>
<dbReference type="Proteomes" id="UP001152797">
    <property type="component" value="Unassembled WGS sequence"/>
</dbReference>
<dbReference type="PROSITE" id="PS50280">
    <property type="entry name" value="SET"/>
    <property type="match status" value="1"/>
</dbReference>